<evidence type="ECO:0000259" key="6">
    <source>
        <dbReference type="PROSITE" id="PS50977"/>
    </source>
</evidence>
<dbReference type="PROSITE" id="PS50977">
    <property type="entry name" value="HTH_TETR_2"/>
    <property type="match status" value="1"/>
</dbReference>
<dbReference type="InterPro" id="IPR001647">
    <property type="entry name" value="HTH_TetR"/>
</dbReference>
<dbReference type="InterPro" id="IPR009057">
    <property type="entry name" value="Homeodomain-like_sf"/>
</dbReference>
<keyword evidence="8" id="KW-1185">Reference proteome</keyword>
<keyword evidence="4" id="KW-0804">Transcription</keyword>
<evidence type="ECO:0000313" key="7">
    <source>
        <dbReference type="EMBL" id="GAA4185286.1"/>
    </source>
</evidence>
<evidence type="ECO:0000256" key="2">
    <source>
        <dbReference type="ARBA" id="ARBA00023015"/>
    </source>
</evidence>
<feature type="DNA-binding region" description="H-T-H motif" evidence="5">
    <location>
        <begin position="30"/>
        <end position="49"/>
    </location>
</feature>
<evidence type="ECO:0000256" key="4">
    <source>
        <dbReference type="ARBA" id="ARBA00023163"/>
    </source>
</evidence>
<dbReference type="InterPro" id="IPR036271">
    <property type="entry name" value="Tet_transcr_reg_TetR-rel_C_sf"/>
</dbReference>
<dbReference type="EMBL" id="BAABBX010000005">
    <property type="protein sequence ID" value="GAA4185286.1"/>
    <property type="molecule type" value="Genomic_DNA"/>
</dbReference>
<dbReference type="PANTHER" id="PTHR30055:SF231">
    <property type="entry name" value="TRANSCRIPTIONAL REGULATORY PROTEIN (PROBABLY DEOR-FAMILY)-RELATED"/>
    <property type="match status" value="1"/>
</dbReference>
<protein>
    <submittedName>
        <fullName evidence="7">TetR/AcrR family transcriptional regulator</fullName>
    </submittedName>
</protein>
<keyword evidence="1" id="KW-0678">Repressor</keyword>
<dbReference type="Gene3D" id="1.10.357.10">
    <property type="entry name" value="Tetracycline Repressor, domain 2"/>
    <property type="match status" value="1"/>
</dbReference>
<organism evidence="7 8">
    <name type="scientific">Gryllotalpicola kribbensis</name>
    <dbReference type="NCBI Taxonomy" id="993084"/>
    <lineage>
        <taxon>Bacteria</taxon>
        <taxon>Bacillati</taxon>
        <taxon>Actinomycetota</taxon>
        <taxon>Actinomycetes</taxon>
        <taxon>Micrococcales</taxon>
        <taxon>Microbacteriaceae</taxon>
        <taxon>Gryllotalpicola</taxon>
    </lineage>
</organism>
<accession>A0ABP8AKF0</accession>
<dbReference type="SUPFAM" id="SSF46689">
    <property type="entry name" value="Homeodomain-like"/>
    <property type="match status" value="1"/>
</dbReference>
<dbReference type="PANTHER" id="PTHR30055">
    <property type="entry name" value="HTH-TYPE TRANSCRIPTIONAL REGULATOR RUTR"/>
    <property type="match status" value="1"/>
</dbReference>
<name>A0ABP8AKF0_9MICO</name>
<dbReference type="SUPFAM" id="SSF48498">
    <property type="entry name" value="Tetracyclin repressor-like, C-terminal domain"/>
    <property type="match status" value="1"/>
</dbReference>
<comment type="caution">
    <text evidence="7">The sequence shown here is derived from an EMBL/GenBank/DDBJ whole genome shotgun (WGS) entry which is preliminary data.</text>
</comment>
<evidence type="ECO:0000256" key="3">
    <source>
        <dbReference type="ARBA" id="ARBA00023125"/>
    </source>
</evidence>
<reference evidence="8" key="1">
    <citation type="journal article" date="2019" name="Int. J. Syst. Evol. Microbiol.">
        <title>The Global Catalogue of Microorganisms (GCM) 10K type strain sequencing project: providing services to taxonomists for standard genome sequencing and annotation.</title>
        <authorList>
            <consortium name="The Broad Institute Genomics Platform"/>
            <consortium name="The Broad Institute Genome Sequencing Center for Infectious Disease"/>
            <person name="Wu L."/>
            <person name="Ma J."/>
        </authorList>
    </citation>
    <scope>NUCLEOTIDE SEQUENCE [LARGE SCALE GENOMIC DNA]</scope>
    <source>
        <strain evidence="8">JCM 17593</strain>
    </source>
</reference>
<evidence type="ECO:0000313" key="8">
    <source>
        <dbReference type="Proteomes" id="UP001500213"/>
    </source>
</evidence>
<dbReference type="InterPro" id="IPR039538">
    <property type="entry name" value="BetI_C"/>
</dbReference>
<dbReference type="Pfam" id="PF13977">
    <property type="entry name" value="TetR_C_6"/>
    <property type="match status" value="1"/>
</dbReference>
<evidence type="ECO:0000256" key="1">
    <source>
        <dbReference type="ARBA" id="ARBA00022491"/>
    </source>
</evidence>
<gene>
    <name evidence="7" type="ORF">GCM10022288_07050</name>
</gene>
<feature type="domain" description="HTH tetR-type" evidence="6">
    <location>
        <begin position="7"/>
        <end position="67"/>
    </location>
</feature>
<dbReference type="InterPro" id="IPR050109">
    <property type="entry name" value="HTH-type_TetR-like_transc_reg"/>
</dbReference>
<dbReference type="Pfam" id="PF00440">
    <property type="entry name" value="TetR_N"/>
    <property type="match status" value="1"/>
</dbReference>
<keyword evidence="2" id="KW-0805">Transcription regulation</keyword>
<keyword evidence="3 5" id="KW-0238">DNA-binding</keyword>
<evidence type="ECO:0000256" key="5">
    <source>
        <dbReference type="PROSITE-ProRule" id="PRU00335"/>
    </source>
</evidence>
<proteinExistence type="predicted"/>
<dbReference type="Proteomes" id="UP001500213">
    <property type="component" value="Unassembled WGS sequence"/>
</dbReference>
<sequence length="214" mass="23173">MAHMPANERREALIAAALRVVARDGIAGASTRAIVAEAGMPLASFHYVFASHDELMAELVQRAVNEEYRAIAPLLGSDITDAALGDLVYAGLVRYLDSVKAEPERERAMLELTQYALRDERTAHLARLQYERYTDLVQMALEAAAGRTGWRWNTPVADVARMVVALADGITISWLVRRDDREALALARSAARAVEAHASAPAAAPASAQGDPRA</sequence>